<gene>
    <name evidence="2" type="ORF">CPT_Pokken_010</name>
</gene>
<evidence type="ECO:0000313" key="3">
    <source>
        <dbReference type="Proteomes" id="UP000324257"/>
    </source>
</evidence>
<reference evidence="3" key="1">
    <citation type="submission" date="2019-06" db="EMBL/GenBank/DDBJ databases">
        <title>The complete genome of Stenotrophomonas phage Pokken.</title>
        <authorList>
            <person name="Hayden A."/>
            <person name="Martinez N."/>
            <person name="Moreland R."/>
            <person name="Liu M."/>
            <person name="Gonzalez C.F."/>
            <person name="Ramsey J."/>
        </authorList>
    </citation>
    <scope>NUCLEOTIDE SEQUENCE [LARGE SCALE GENOMIC DNA]</scope>
</reference>
<dbReference type="EMBL" id="MN062186">
    <property type="protein sequence ID" value="QEG09233.1"/>
    <property type="molecule type" value="Genomic_DNA"/>
</dbReference>
<organism evidence="2 3">
    <name type="scientific">Stenotrophomonas phage Pokken</name>
    <dbReference type="NCBI Taxonomy" id="2596674"/>
    <lineage>
        <taxon>Viruses</taxon>
        <taxon>Duplodnaviria</taxon>
        <taxon>Heunggongvirae</taxon>
        <taxon>Uroviricota</taxon>
        <taxon>Caudoviricetes</taxon>
        <taxon>Schitoviridae</taxon>
        <taxon>Pokkenvirus</taxon>
        <taxon>Pokkenvirus pokken</taxon>
    </lineage>
</organism>
<protein>
    <submittedName>
        <fullName evidence="2">Uncharacterized protein</fullName>
    </submittedName>
</protein>
<accession>A0A5B9NEL7</accession>
<evidence type="ECO:0000313" key="2">
    <source>
        <dbReference type="EMBL" id="QEG09233.1"/>
    </source>
</evidence>
<keyword evidence="3" id="KW-1185">Reference proteome</keyword>
<feature type="region of interest" description="Disordered" evidence="1">
    <location>
        <begin position="1"/>
        <end position="58"/>
    </location>
</feature>
<evidence type="ECO:0000256" key="1">
    <source>
        <dbReference type="SAM" id="MobiDB-lite"/>
    </source>
</evidence>
<dbReference type="Proteomes" id="UP000324257">
    <property type="component" value="Segment"/>
</dbReference>
<sequence>MTIKHNGKPGVPQSYKDTAQMLEDAGRFNTKPNYTGKKKGGSNYAKAARSSRHGYSNQ</sequence>
<proteinExistence type="predicted"/>
<name>A0A5B9NEL7_9CAUD</name>